<accession>A0A6B8W4E4</accession>
<dbReference type="Pfam" id="PF00905">
    <property type="entry name" value="Transpeptidase"/>
    <property type="match status" value="1"/>
</dbReference>
<dbReference type="GO" id="GO:0071972">
    <property type="term" value="F:peptidoglycan L,D-transpeptidase activity"/>
    <property type="evidence" value="ECO:0007669"/>
    <property type="project" value="TreeGrafter"/>
</dbReference>
<dbReference type="GO" id="GO:0046677">
    <property type="term" value="P:response to antibiotic"/>
    <property type="evidence" value="ECO:0007669"/>
    <property type="project" value="InterPro"/>
</dbReference>
<dbReference type="InterPro" id="IPR050515">
    <property type="entry name" value="Beta-lactam/transpept"/>
</dbReference>
<evidence type="ECO:0000259" key="2">
    <source>
        <dbReference type="Pfam" id="PF05223"/>
    </source>
</evidence>
<dbReference type="GO" id="GO:0008658">
    <property type="term" value="F:penicillin binding"/>
    <property type="evidence" value="ECO:0007669"/>
    <property type="project" value="InterPro"/>
</dbReference>
<evidence type="ECO:0000259" key="1">
    <source>
        <dbReference type="Pfam" id="PF00905"/>
    </source>
</evidence>
<proteinExistence type="predicted"/>
<dbReference type="InterPro" id="IPR001460">
    <property type="entry name" value="PCN-bd_Tpept"/>
</dbReference>
<gene>
    <name evidence="3" type="primary">pbp</name>
    <name evidence="3" type="ORF">CKALI_07080</name>
</gene>
<dbReference type="PANTHER" id="PTHR30627">
    <property type="entry name" value="PEPTIDOGLYCAN D,D-TRANSPEPTIDASE"/>
    <property type="match status" value="1"/>
</dbReference>
<reference evidence="4" key="1">
    <citation type="submission" date="2019-11" db="EMBL/GenBank/DDBJ databases">
        <title>Complete genome sequence of Corynebacterium kalinowskii 1959, a novel Corynebacterium species isolated from soil of a small paddock in Vilsendorf, Germany.</title>
        <authorList>
            <person name="Schaffert L."/>
            <person name="Ruwe M."/>
            <person name="Milse J."/>
            <person name="Hanuschka K."/>
            <person name="Ortseifen V."/>
            <person name="Droste J."/>
            <person name="Brandt D."/>
            <person name="Schlueter L."/>
            <person name="Kutter Y."/>
            <person name="Vinke S."/>
            <person name="Viehoefer P."/>
            <person name="Jacob L."/>
            <person name="Luebke N.-C."/>
            <person name="Schulte-Berndt E."/>
            <person name="Hain C."/>
            <person name="Linder M."/>
            <person name="Schmidt P."/>
            <person name="Wollenschlaeger L."/>
            <person name="Luttermann T."/>
            <person name="Thieme E."/>
            <person name="Hassa J."/>
            <person name="Haak M."/>
            <person name="Wittchen M."/>
            <person name="Mentz A."/>
            <person name="Persicke M."/>
            <person name="Busche T."/>
            <person name="Ruckert C."/>
        </authorList>
    </citation>
    <scope>NUCLEOTIDE SEQUENCE [LARGE SCALE GENOMIC DNA]</scope>
    <source>
        <strain evidence="4">1959</strain>
    </source>
</reference>
<dbReference type="EMBL" id="CP046452">
    <property type="protein sequence ID" value="QGU02278.1"/>
    <property type="molecule type" value="Genomic_DNA"/>
</dbReference>
<keyword evidence="4" id="KW-1185">Reference proteome</keyword>
<dbReference type="GO" id="GO:0005886">
    <property type="term" value="C:plasma membrane"/>
    <property type="evidence" value="ECO:0007669"/>
    <property type="project" value="TreeGrafter"/>
</dbReference>
<dbReference type="Proteomes" id="UP000427071">
    <property type="component" value="Chromosome"/>
</dbReference>
<dbReference type="RefSeq" id="WP_156192611.1">
    <property type="nucleotide sequence ID" value="NZ_CP046452.1"/>
</dbReference>
<feature type="domain" description="Penicillin-binding protein transpeptidase" evidence="1">
    <location>
        <begin position="325"/>
        <end position="598"/>
    </location>
</feature>
<feature type="domain" description="NTF2-like N-terminal transpeptidase" evidence="2">
    <location>
        <begin position="27"/>
        <end position="134"/>
    </location>
</feature>
<sequence>MRALPVVAAVTILATVASSCTPKPDFADPTVTEFVEAIEQGDVDKAASLTDNPDLAKDLIGRTISGMQAEGVDAAVTSVTNQDTLATANVHLDWKLPRERAFAYDSTVTLTKVKNEWKVRFLPTIIHPTLGNNQHLELRPIEAKKSRVVSADGADVLQPGSVYRILVNTSSGENLTGTAARVATVVNANKGQSSIPELNSADLARKLADHQGNYSVAVVGGPEGRAIADELRGVPGVVINEEAAMVRTDPTFAPEIMSRVEKIVADELEGANGWQIAVVNQNGTAIESLERHEPQLAPAVRVSLDHKMQQAAQEAVDLRKDKKTMLVAVRPSTGEILAVAQTREADKDGDPALMGMYPPGSTFKMITASAGMAHQGVTPGSTVPCPGTMEVGPRIVTNYNTFSRGNTSLDDAFAQSCNTTFADMSSRLAPGELQNMAKSFGLGIDYNIPGLDTITGSVPHGDEFMQRVDEGYGQGLDLASPFGMALVAATAAAGKTPVPNLISGHRTEVSEDVPAPDPMVVENLRGMMRSVVTSGTARGMSQTGGEIYAKTGEAEFSGGSHAWFAGYRSDDIAFATLIVGGGGSETSVAVTDHFFKKIDEPAKP</sequence>
<dbReference type="PROSITE" id="PS51257">
    <property type="entry name" value="PROKAR_LIPOPROTEIN"/>
    <property type="match status" value="1"/>
</dbReference>
<dbReference type="InterPro" id="IPR012338">
    <property type="entry name" value="Beta-lactam/transpept-like"/>
</dbReference>
<organism evidence="3 4">
    <name type="scientific">Corynebacterium kalinowskii</name>
    <dbReference type="NCBI Taxonomy" id="2675216"/>
    <lineage>
        <taxon>Bacteria</taxon>
        <taxon>Bacillati</taxon>
        <taxon>Actinomycetota</taxon>
        <taxon>Actinomycetes</taxon>
        <taxon>Mycobacteriales</taxon>
        <taxon>Corynebacteriaceae</taxon>
        <taxon>Corynebacterium</taxon>
    </lineage>
</organism>
<dbReference type="PANTHER" id="PTHR30627:SF24">
    <property type="entry name" value="PENICILLIN-BINDING PROTEIN 4B"/>
    <property type="match status" value="1"/>
</dbReference>
<dbReference type="SUPFAM" id="SSF56601">
    <property type="entry name" value="beta-lactamase/transpeptidase-like"/>
    <property type="match status" value="1"/>
</dbReference>
<dbReference type="InterPro" id="IPR007887">
    <property type="entry name" value="MecA_N"/>
</dbReference>
<dbReference type="Gene3D" id="3.40.710.10">
    <property type="entry name" value="DD-peptidase/beta-lactamase superfamily"/>
    <property type="match status" value="1"/>
</dbReference>
<dbReference type="GO" id="GO:0071555">
    <property type="term" value="P:cell wall organization"/>
    <property type="evidence" value="ECO:0007669"/>
    <property type="project" value="TreeGrafter"/>
</dbReference>
<protein>
    <submittedName>
        <fullName evidence="3">Beta-lactam-inducible penicillin-binding protein</fullName>
    </submittedName>
</protein>
<name>A0A6B8W4E4_9CORY</name>
<evidence type="ECO:0000313" key="3">
    <source>
        <dbReference type="EMBL" id="QGU02278.1"/>
    </source>
</evidence>
<dbReference type="AlphaFoldDB" id="A0A6B8W4E4"/>
<evidence type="ECO:0000313" key="4">
    <source>
        <dbReference type="Proteomes" id="UP000427071"/>
    </source>
</evidence>
<dbReference type="Pfam" id="PF05223">
    <property type="entry name" value="MecA_N"/>
    <property type="match status" value="1"/>
</dbReference>
<dbReference type="KEGG" id="ckw:CKALI_07080"/>